<dbReference type="OrthoDB" id="3004359at2759"/>
<keyword evidence="2" id="KW-1185">Reference proteome</keyword>
<dbReference type="RefSeq" id="XP_043046576.1">
    <property type="nucleotide sequence ID" value="XM_043180971.1"/>
</dbReference>
<name>A0A9P7W457_9AGAR</name>
<reference evidence="1" key="1">
    <citation type="submission" date="2020-11" db="EMBL/GenBank/DDBJ databases">
        <title>Adaptations for nitrogen fixation in a non-lichenized fungal sporocarp promotes dispersal by wood-feeding termites.</title>
        <authorList>
            <consortium name="DOE Joint Genome Institute"/>
            <person name="Koch R.A."/>
            <person name="Yoon G."/>
            <person name="Arayal U."/>
            <person name="Lail K."/>
            <person name="Amirebrahimi M."/>
            <person name="Labutti K."/>
            <person name="Lipzen A."/>
            <person name="Riley R."/>
            <person name="Barry K."/>
            <person name="Henrissat B."/>
            <person name="Grigoriev I.V."/>
            <person name="Herr J.R."/>
            <person name="Aime M.C."/>
        </authorList>
    </citation>
    <scope>NUCLEOTIDE SEQUENCE</scope>
    <source>
        <strain evidence="1">MCA 3950</strain>
    </source>
</reference>
<dbReference type="AlphaFoldDB" id="A0A9P7W457"/>
<proteinExistence type="predicted"/>
<dbReference type="Proteomes" id="UP000812287">
    <property type="component" value="Unassembled WGS sequence"/>
</dbReference>
<evidence type="ECO:0000313" key="1">
    <source>
        <dbReference type="EMBL" id="KAG7453076.1"/>
    </source>
</evidence>
<accession>A0A9P7W457</accession>
<gene>
    <name evidence="1" type="ORF">BT62DRAFT_45777</name>
</gene>
<organism evidence="1 2">
    <name type="scientific">Guyanagaster necrorhizus</name>
    <dbReference type="NCBI Taxonomy" id="856835"/>
    <lineage>
        <taxon>Eukaryota</taxon>
        <taxon>Fungi</taxon>
        <taxon>Dikarya</taxon>
        <taxon>Basidiomycota</taxon>
        <taxon>Agaricomycotina</taxon>
        <taxon>Agaricomycetes</taxon>
        <taxon>Agaricomycetidae</taxon>
        <taxon>Agaricales</taxon>
        <taxon>Marasmiineae</taxon>
        <taxon>Physalacriaceae</taxon>
        <taxon>Guyanagaster</taxon>
    </lineage>
</organism>
<protein>
    <submittedName>
        <fullName evidence="1">Uncharacterized protein</fullName>
    </submittedName>
</protein>
<dbReference type="GeneID" id="66103267"/>
<comment type="caution">
    <text evidence="1">The sequence shown here is derived from an EMBL/GenBank/DDBJ whole genome shotgun (WGS) entry which is preliminary data.</text>
</comment>
<dbReference type="EMBL" id="MU250523">
    <property type="protein sequence ID" value="KAG7453076.1"/>
    <property type="molecule type" value="Genomic_DNA"/>
</dbReference>
<sequence length="213" mass="23806">MASNKLLLNLGPDILPIIDLHKSLLKSCLQADERLLDCDKPISGMELKVERLLRLFPYHSRYIVIPDIATFELRAAIQCVGVARLPAGGRPADLLDPAAFFRDIIDPNHVLKLPPLCWSQLVRVARDDGAFRPLDPDNDNHADLFLLWLCSAVLCSFDAPQKGLKQGFGCPLILEFSDALPCFPGRIYHHVLSTCSLTLSEIHLQTGHRCHRL</sequence>
<evidence type="ECO:0000313" key="2">
    <source>
        <dbReference type="Proteomes" id="UP000812287"/>
    </source>
</evidence>